<dbReference type="Proteomes" id="UP000594014">
    <property type="component" value="Chromosome"/>
</dbReference>
<organism evidence="1 2">
    <name type="scientific">Anoxybacterium hadale</name>
    <dbReference type="NCBI Taxonomy" id="3408580"/>
    <lineage>
        <taxon>Bacteria</taxon>
        <taxon>Bacillati</taxon>
        <taxon>Bacillota</taxon>
        <taxon>Clostridia</taxon>
        <taxon>Peptostreptococcales</taxon>
        <taxon>Anaerovoracaceae</taxon>
        <taxon>Anoxybacterium</taxon>
    </lineage>
</organism>
<name>A0ACD1A7F1_9FIRM</name>
<sequence>MRVFKIAAGVILVITGIFCFAAPGATFVSVAFILGCAMLLSGISGVTAYLWIGKKREVPYLLLAEGVTSILLGILVLANQIIAEAAVPVFFGLWVMFSGVLRVADGVSRMKQDLRDWSWLVILGAVGTITGMYSFFNTVLFDFSPVMLTGILFVMQGIHVLIAGVSLSFHPRKKTKAAK</sequence>
<proteinExistence type="predicted"/>
<protein>
    <submittedName>
        <fullName evidence="1">Uncharacterized protein</fullName>
    </submittedName>
</protein>
<evidence type="ECO:0000313" key="1">
    <source>
        <dbReference type="EMBL" id="QOX62299.1"/>
    </source>
</evidence>
<accession>A0ACD1A7F1</accession>
<dbReference type="EMBL" id="CP042469">
    <property type="protein sequence ID" value="QOX62299.1"/>
    <property type="molecule type" value="Genomic_DNA"/>
</dbReference>
<gene>
    <name evidence="1" type="ORF">FRZ06_02465</name>
</gene>
<evidence type="ECO:0000313" key="2">
    <source>
        <dbReference type="Proteomes" id="UP000594014"/>
    </source>
</evidence>
<keyword evidence="2" id="KW-1185">Reference proteome</keyword>
<reference evidence="1" key="1">
    <citation type="submission" date="2019-08" db="EMBL/GenBank/DDBJ databases">
        <title>Genome sequence of Clostridiales bacterium MT110.</title>
        <authorList>
            <person name="Cao J."/>
        </authorList>
    </citation>
    <scope>NUCLEOTIDE SEQUENCE</scope>
    <source>
        <strain evidence="1">MT110</strain>
    </source>
</reference>